<evidence type="ECO:0000259" key="1">
    <source>
        <dbReference type="Pfam" id="PF08241"/>
    </source>
</evidence>
<dbReference type="GO" id="GO:0032259">
    <property type="term" value="P:methylation"/>
    <property type="evidence" value="ECO:0007669"/>
    <property type="project" value="UniProtKB-KW"/>
</dbReference>
<keyword evidence="3" id="KW-1185">Reference proteome</keyword>
<dbReference type="PANTHER" id="PTHR43861">
    <property type="entry name" value="TRANS-ACONITATE 2-METHYLTRANSFERASE-RELATED"/>
    <property type="match status" value="1"/>
</dbReference>
<gene>
    <name evidence="2" type="ORF">HNP65_001372</name>
</gene>
<evidence type="ECO:0000313" key="2">
    <source>
        <dbReference type="EMBL" id="MBB6062920.1"/>
    </source>
</evidence>
<accession>A0A841GTZ3</accession>
<proteinExistence type="predicted"/>
<keyword evidence="2" id="KW-0489">Methyltransferase</keyword>
<dbReference type="EMBL" id="JACHEX010000003">
    <property type="protein sequence ID" value="MBB6062920.1"/>
    <property type="molecule type" value="Genomic_DNA"/>
</dbReference>
<feature type="domain" description="Methyltransferase type 11" evidence="1">
    <location>
        <begin position="31"/>
        <end position="127"/>
    </location>
</feature>
<dbReference type="Proteomes" id="UP000555828">
    <property type="component" value="Unassembled WGS sequence"/>
</dbReference>
<dbReference type="Pfam" id="PF08241">
    <property type="entry name" value="Methyltransf_11"/>
    <property type="match status" value="1"/>
</dbReference>
<evidence type="ECO:0000313" key="3">
    <source>
        <dbReference type="Proteomes" id="UP000555828"/>
    </source>
</evidence>
<dbReference type="RefSeq" id="WP_343043470.1">
    <property type="nucleotide sequence ID" value="NZ_JACHEX010000003.1"/>
</dbReference>
<comment type="caution">
    <text evidence="2">The sequence shown here is derived from an EMBL/GenBank/DDBJ whole genome shotgun (WGS) entry which is preliminary data.</text>
</comment>
<dbReference type="AlphaFoldDB" id="A0A841GTZ3"/>
<keyword evidence="2" id="KW-0830">Ubiquinone</keyword>
<name>A0A841GTZ3_9BACT</name>
<protein>
    <submittedName>
        <fullName evidence="2">Ubiquinone/menaquinone biosynthesis C-methylase UbiE</fullName>
    </submittedName>
</protein>
<dbReference type="GO" id="GO:0008757">
    <property type="term" value="F:S-adenosylmethionine-dependent methyltransferase activity"/>
    <property type="evidence" value="ECO:0007669"/>
    <property type="project" value="InterPro"/>
</dbReference>
<reference evidence="2 3" key="1">
    <citation type="submission" date="2020-08" db="EMBL/GenBank/DDBJ databases">
        <title>Genomic Encyclopedia of Type Strains, Phase IV (KMG-IV): sequencing the most valuable type-strain genomes for metagenomic binning, comparative biology and taxonomic classification.</title>
        <authorList>
            <person name="Goeker M."/>
        </authorList>
    </citation>
    <scope>NUCLEOTIDE SEQUENCE [LARGE SCALE GENOMIC DNA]</scope>
    <source>
        <strain evidence="2 3">DSM 13481</strain>
    </source>
</reference>
<dbReference type="CDD" id="cd02440">
    <property type="entry name" value="AdoMet_MTases"/>
    <property type="match status" value="1"/>
</dbReference>
<organism evidence="2 3">
    <name type="scientific">Thermosipho japonicus</name>
    <dbReference type="NCBI Taxonomy" id="90323"/>
    <lineage>
        <taxon>Bacteria</taxon>
        <taxon>Thermotogati</taxon>
        <taxon>Thermotogota</taxon>
        <taxon>Thermotogae</taxon>
        <taxon>Thermotogales</taxon>
        <taxon>Fervidobacteriaceae</taxon>
        <taxon>Thermosipho</taxon>
    </lineage>
</organism>
<sequence length="220" mass="25399">MRDYVSRLKVKQIVEYIKREFKISNVGTIAEIGCGDGRILKLVGRDLNSKELIGIDISEKAIYKARKMFGNQMLLKLGSAVNVPIEDNYCDLVLSLGVIEHYRLKEDLEKSVKEIYRILKPGGIAVIMVPNRISFGVIDRIIQQIFGKWDYGYQKELTPKQLEKIIKKSGFSVIKYKITNLIIVPGVKKNFKFRVIRTFDTFLKKIVNDCGFYLYTYSKK</sequence>
<dbReference type="InterPro" id="IPR013216">
    <property type="entry name" value="Methyltransf_11"/>
</dbReference>
<dbReference type="Gene3D" id="3.40.50.150">
    <property type="entry name" value="Vaccinia Virus protein VP39"/>
    <property type="match status" value="1"/>
</dbReference>
<keyword evidence="2" id="KW-0808">Transferase</keyword>
<dbReference type="SUPFAM" id="SSF53335">
    <property type="entry name" value="S-adenosyl-L-methionine-dependent methyltransferases"/>
    <property type="match status" value="1"/>
</dbReference>
<dbReference type="InterPro" id="IPR029063">
    <property type="entry name" value="SAM-dependent_MTases_sf"/>
</dbReference>